<protein>
    <submittedName>
        <fullName evidence="2">Uncharacterized protein</fullName>
    </submittedName>
</protein>
<accession>A0AAN9LCV0</accession>
<proteinExistence type="predicted"/>
<keyword evidence="1" id="KW-0732">Signal</keyword>
<evidence type="ECO:0000256" key="1">
    <source>
        <dbReference type="SAM" id="SignalP"/>
    </source>
</evidence>
<dbReference type="AlphaFoldDB" id="A0AAN9LCV0"/>
<evidence type="ECO:0000313" key="2">
    <source>
        <dbReference type="EMBL" id="KAK7330983.1"/>
    </source>
</evidence>
<name>A0AAN9LCV0_CANGL</name>
<dbReference type="EMBL" id="JAYMYQ010000005">
    <property type="protein sequence ID" value="KAK7330983.1"/>
    <property type="molecule type" value="Genomic_DNA"/>
</dbReference>
<dbReference type="Proteomes" id="UP001367508">
    <property type="component" value="Unassembled WGS sequence"/>
</dbReference>
<keyword evidence="3" id="KW-1185">Reference proteome</keyword>
<comment type="caution">
    <text evidence="2">The sequence shown here is derived from an EMBL/GenBank/DDBJ whole genome shotgun (WGS) entry which is preliminary data.</text>
</comment>
<reference evidence="2 3" key="1">
    <citation type="submission" date="2024-01" db="EMBL/GenBank/DDBJ databases">
        <title>The genomes of 5 underutilized Papilionoideae crops provide insights into root nodulation and disease resistanc.</title>
        <authorList>
            <person name="Jiang F."/>
        </authorList>
    </citation>
    <scope>NUCLEOTIDE SEQUENCE [LARGE SCALE GENOMIC DNA]</scope>
    <source>
        <strain evidence="2">LVBAO_FW01</strain>
        <tissue evidence="2">Leaves</tissue>
    </source>
</reference>
<feature type="signal peptide" evidence="1">
    <location>
        <begin position="1"/>
        <end position="16"/>
    </location>
</feature>
<gene>
    <name evidence="2" type="ORF">VNO77_25190</name>
</gene>
<organism evidence="2 3">
    <name type="scientific">Canavalia gladiata</name>
    <name type="common">Sword bean</name>
    <name type="synonym">Dolichos gladiatus</name>
    <dbReference type="NCBI Taxonomy" id="3824"/>
    <lineage>
        <taxon>Eukaryota</taxon>
        <taxon>Viridiplantae</taxon>
        <taxon>Streptophyta</taxon>
        <taxon>Embryophyta</taxon>
        <taxon>Tracheophyta</taxon>
        <taxon>Spermatophyta</taxon>
        <taxon>Magnoliopsida</taxon>
        <taxon>eudicotyledons</taxon>
        <taxon>Gunneridae</taxon>
        <taxon>Pentapetalae</taxon>
        <taxon>rosids</taxon>
        <taxon>fabids</taxon>
        <taxon>Fabales</taxon>
        <taxon>Fabaceae</taxon>
        <taxon>Papilionoideae</taxon>
        <taxon>50 kb inversion clade</taxon>
        <taxon>NPAAA clade</taxon>
        <taxon>indigoferoid/millettioid clade</taxon>
        <taxon>Phaseoleae</taxon>
        <taxon>Canavalia</taxon>
    </lineage>
</organism>
<feature type="chain" id="PRO_5042892855" evidence="1">
    <location>
        <begin position="17"/>
        <end position="87"/>
    </location>
</feature>
<sequence>MLGLSSWKLMMTRTLCLVGLGLFVPWEKKVPNEFFQVYSFLIIHEYDPSVTKFHSTIGNEKDTHAKSYEVIKQNEISAFNAFLAFLV</sequence>
<evidence type="ECO:0000313" key="3">
    <source>
        <dbReference type="Proteomes" id="UP001367508"/>
    </source>
</evidence>